<dbReference type="GO" id="GO:0004190">
    <property type="term" value="F:aspartic-type endopeptidase activity"/>
    <property type="evidence" value="ECO:0007669"/>
    <property type="project" value="UniProtKB-EC"/>
</dbReference>
<feature type="transmembrane region" description="Helical" evidence="1">
    <location>
        <begin position="29"/>
        <end position="45"/>
    </location>
</feature>
<accession>A0ABT2ZID3</accession>
<dbReference type="EMBL" id="JAOWKZ010000001">
    <property type="protein sequence ID" value="MCV2870881.1"/>
    <property type="molecule type" value="Genomic_DNA"/>
</dbReference>
<gene>
    <name evidence="3" type="ORF">OEZ71_01070</name>
</gene>
<reference evidence="3 4" key="1">
    <citation type="submission" date="2022-10" db="EMBL/GenBank/DDBJ databases">
        <title>Defluviimonas sp. nov., isolated from ocean surface sediments.</title>
        <authorList>
            <person name="He W."/>
            <person name="Wang L."/>
            <person name="Zhang D.-F."/>
        </authorList>
    </citation>
    <scope>NUCLEOTIDE SEQUENCE [LARGE SCALE GENOMIC DNA]</scope>
    <source>
        <strain evidence="3 4">WL0050</strain>
    </source>
</reference>
<evidence type="ECO:0000313" key="4">
    <source>
        <dbReference type="Proteomes" id="UP001652564"/>
    </source>
</evidence>
<feature type="transmembrane region" description="Helical" evidence="1">
    <location>
        <begin position="52"/>
        <end position="74"/>
    </location>
</feature>
<dbReference type="EC" id="3.4.23.43" evidence="3"/>
<keyword evidence="3" id="KW-0378">Hydrolase</keyword>
<evidence type="ECO:0000259" key="2">
    <source>
        <dbReference type="Pfam" id="PF01478"/>
    </source>
</evidence>
<feature type="domain" description="Prepilin type IV endopeptidase peptidase" evidence="2">
    <location>
        <begin position="8"/>
        <end position="110"/>
    </location>
</feature>
<sequence>MSLLPLFILSPLLMAVVWSDMRYMRIPNWFSLSTVGFFLIIAIVFQPSDLWLRILVAGSVFGIGFAGFCFNLWGGGDVKFLSALMLFIPVTTLSVFGYVFSAALLLGIVLILGLRRVPALAGQHWKAISGSTKFPMGLSIGMAGLAHPLVVMLLGVPLPG</sequence>
<organism evidence="3 4">
    <name type="scientific">Albidovulum litorale</name>
    <dbReference type="NCBI Taxonomy" id="2984134"/>
    <lineage>
        <taxon>Bacteria</taxon>
        <taxon>Pseudomonadati</taxon>
        <taxon>Pseudomonadota</taxon>
        <taxon>Alphaproteobacteria</taxon>
        <taxon>Rhodobacterales</taxon>
        <taxon>Paracoccaceae</taxon>
        <taxon>Albidovulum</taxon>
    </lineage>
</organism>
<keyword evidence="4" id="KW-1185">Reference proteome</keyword>
<proteinExistence type="predicted"/>
<feature type="transmembrane region" description="Helical" evidence="1">
    <location>
        <begin position="134"/>
        <end position="156"/>
    </location>
</feature>
<dbReference type="Gene3D" id="1.20.120.1220">
    <property type="match status" value="1"/>
</dbReference>
<dbReference type="RefSeq" id="WP_263738081.1">
    <property type="nucleotide sequence ID" value="NZ_JAOWKZ010000001.1"/>
</dbReference>
<comment type="caution">
    <text evidence="3">The sequence shown here is derived from an EMBL/GenBank/DDBJ whole genome shotgun (WGS) entry which is preliminary data.</text>
</comment>
<protein>
    <submittedName>
        <fullName evidence="3">Prepilin peptidase</fullName>
        <ecNumber evidence="3">3.4.23.43</ecNumber>
    </submittedName>
</protein>
<keyword evidence="1" id="KW-1133">Transmembrane helix</keyword>
<evidence type="ECO:0000256" key="1">
    <source>
        <dbReference type="SAM" id="Phobius"/>
    </source>
</evidence>
<dbReference type="Proteomes" id="UP001652564">
    <property type="component" value="Unassembled WGS sequence"/>
</dbReference>
<feature type="transmembrane region" description="Helical" evidence="1">
    <location>
        <begin position="80"/>
        <end position="113"/>
    </location>
</feature>
<dbReference type="Pfam" id="PF01478">
    <property type="entry name" value="Peptidase_A24"/>
    <property type="match status" value="1"/>
</dbReference>
<evidence type="ECO:0000313" key="3">
    <source>
        <dbReference type="EMBL" id="MCV2870881.1"/>
    </source>
</evidence>
<dbReference type="InterPro" id="IPR000045">
    <property type="entry name" value="Prepilin_IV_endopep_pep"/>
</dbReference>
<keyword evidence="1" id="KW-0472">Membrane</keyword>
<name>A0ABT2ZID3_9RHOB</name>
<keyword evidence="1" id="KW-0812">Transmembrane</keyword>